<proteinExistence type="predicted"/>
<gene>
    <name evidence="3" type="ORF">FMEXI_1400</name>
</gene>
<dbReference type="PANTHER" id="PTHR42695:SF5">
    <property type="entry name" value="GLUTAMINE AMIDOTRANSFERASE YLR126C-RELATED"/>
    <property type="match status" value="1"/>
</dbReference>
<dbReference type="InterPro" id="IPR029062">
    <property type="entry name" value="Class_I_gatase-like"/>
</dbReference>
<comment type="caution">
    <text evidence="3">The sequence shown here is derived from an EMBL/GenBank/DDBJ whole genome shotgun (WGS) entry which is preliminary data.</text>
</comment>
<reference evidence="3 4" key="1">
    <citation type="submission" date="2020-05" db="EMBL/GenBank/DDBJ databases">
        <title>Identification and distribution of gene clusters putatively required for synthesis of sphingolipid metabolism inhibitors in phylogenetically diverse species of the filamentous fungus Fusarium.</title>
        <authorList>
            <person name="Kim H.-S."/>
            <person name="Busman M."/>
            <person name="Brown D.W."/>
            <person name="Divon H."/>
            <person name="Uhlig S."/>
            <person name="Proctor R.H."/>
        </authorList>
    </citation>
    <scope>NUCLEOTIDE SEQUENCE [LARGE SCALE GENOMIC DNA]</scope>
    <source>
        <strain evidence="3 4">NRRL 53147</strain>
    </source>
</reference>
<protein>
    <submittedName>
        <fullName evidence="3">GMP synthase</fullName>
    </submittedName>
</protein>
<feature type="transmembrane region" description="Helical" evidence="1">
    <location>
        <begin position="85"/>
        <end position="106"/>
    </location>
</feature>
<dbReference type="InterPro" id="IPR017926">
    <property type="entry name" value="GATASE"/>
</dbReference>
<accession>A0A8H5N8L0</accession>
<evidence type="ECO:0000259" key="2">
    <source>
        <dbReference type="Pfam" id="PF00117"/>
    </source>
</evidence>
<dbReference type="Proteomes" id="UP000522262">
    <property type="component" value="Unassembled WGS sequence"/>
</dbReference>
<dbReference type="Gene3D" id="3.40.50.880">
    <property type="match status" value="1"/>
</dbReference>
<dbReference type="Pfam" id="PF00117">
    <property type="entry name" value="GATase"/>
    <property type="match status" value="1"/>
</dbReference>
<dbReference type="SUPFAM" id="SSF52317">
    <property type="entry name" value="Class I glutamine amidotransferase-like"/>
    <property type="match status" value="1"/>
</dbReference>
<feature type="transmembrane region" description="Helical" evidence="1">
    <location>
        <begin position="53"/>
        <end position="73"/>
    </location>
</feature>
<keyword evidence="1" id="KW-1133">Transmembrane helix</keyword>
<feature type="transmembrane region" description="Helical" evidence="1">
    <location>
        <begin position="12"/>
        <end position="32"/>
    </location>
</feature>
<evidence type="ECO:0000256" key="1">
    <source>
        <dbReference type="SAM" id="Phobius"/>
    </source>
</evidence>
<organism evidence="3 4">
    <name type="scientific">Fusarium mexicanum</name>
    <dbReference type="NCBI Taxonomy" id="751941"/>
    <lineage>
        <taxon>Eukaryota</taxon>
        <taxon>Fungi</taxon>
        <taxon>Dikarya</taxon>
        <taxon>Ascomycota</taxon>
        <taxon>Pezizomycotina</taxon>
        <taxon>Sordariomycetes</taxon>
        <taxon>Hypocreomycetidae</taxon>
        <taxon>Hypocreales</taxon>
        <taxon>Nectriaceae</taxon>
        <taxon>Fusarium</taxon>
        <taxon>Fusarium fujikuroi species complex</taxon>
    </lineage>
</organism>
<sequence>MSTTDSTTFKFYTFFFKWIDPIIALGGAYLNFIDPIGAVTSMAPNSRYDPDQVFLFHQSGGLALAVAFLSATIPRYSKDITVWRILQFSLLLSDLAGISGVGFAMARQGRLGGTWTSDDWGCGGSVLECDNHIDPDRSKWGGYGPLVSKWLRSNDRLQERAQIRVWDVKNAMDYPEPGDYDVLIITGAPANPEGEEPWLLKLREYVKKEVETTSTQKFVGFCFGHQILAMAYGLSVECNDSGYEFSATTIQLSDAGKRLFKQDSVCLNEGHQFQVKDQDLGQLQNLGSTDHTHIQGLFLPERLWSLQAHPEFDAEALGQILEFAKSKLSDEDYQSARESNTGNIEQQVALDSLVNFILD</sequence>
<dbReference type="PANTHER" id="PTHR42695">
    <property type="entry name" value="GLUTAMINE AMIDOTRANSFERASE YLR126C-RELATED"/>
    <property type="match status" value="1"/>
</dbReference>
<evidence type="ECO:0000313" key="4">
    <source>
        <dbReference type="Proteomes" id="UP000522262"/>
    </source>
</evidence>
<keyword evidence="1" id="KW-0472">Membrane</keyword>
<dbReference type="InterPro" id="IPR044992">
    <property type="entry name" value="ChyE-like"/>
</dbReference>
<dbReference type="CDD" id="cd01741">
    <property type="entry name" value="GATase1_1"/>
    <property type="match status" value="1"/>
</dbReference>
<dbReference type="EMBL" id="JAAOAM010000032">
    <property type="protein sequence ID" value="KAF5555713.1"/>
    <property type="molecule type" value="Genomic_DNA"/>
</dbReference>
<feature type="domain" description="Glutamine amidotransferase" evidence="2">
    <location>
        <begin position="164"/>
        <end position="319"/>
    </location>
</feature>
<keyword evidence="4" id="KW-1185">Reference proteome</keyword>
<name>A0A8H5N8L0_9HYPO</name>
<dbReference type="GO" id="GO:0005829">
    <property type="term" value="C:cytosol"/>
    <property type="evidence" value="ECO:0007669"/>
    <property type="project" value="TreeGrafter"/>
</dbReference>
<keyword evidence="1" id="KW-0812">Transmembrane</keyword>
<dbReference type="GO" id="GO:0005634">
    <property type="term" value="C:nucleus"/>
    <property type="evidence" value="ECO:0007669"/>
    <property type="project" value="TreeGrafter"/>
</dbReference>
<dbReference type="PROSITE" id="PS51273">
    <property type="entry name" value="GATASE_TYPE_1"/>
    <property type="match status" value="1"/>
</dbReference>
<evidence type="ECO:0000313" key="3">
    <source>
        <dbReference type="EMBL" id="KAF5555713.1"/>
    </source>
</evidence>
<dbReference type="AlphaFoldDB" id="A0A8H5N8L0"/>